<evidence type="ECO:0000313" key="2">
    <source>
        <dbReference type="EMBL" id="MBF4765656.1"/>
    </source>
</evidence>
<evidence type="ECO:0000259" key="1">
    <source>
        <dbReference type="Pfam" id="PF01636"/>
    </source>
</evidence>
<accession>A0A930YEQ4</accession>
<keyword evidence="3" id="KW-1185">Reference proteome</keyword>
<dbReference type="EMBL" id="JADKPN010000017">
    <property type="protein sequence ID" value="MBF4765656.1"/>
    <property type="molecule type" value="Genomic_DNA"/>
</dbReference>
<dbReference type="AlphaFoldDB" id="A0A930YEQ4"/>
<sequence length="312" mass="33738">MDRQLAALVADRFDLGPDARLEVEAARGEQGQVRRLVTARGSYALKESFGDVDADEAEATAAFQARCHDAGVTCPRPLADRDGHYLAKVDGSPVRVQTWVDIADVDPLLDPATVGETVARLHAVVQPGTERPHEWHTEPVGAGEWRALVKAARGAGAPFAESLARLVPDLLAAEELLTPMAGEQWLHLDLWADNVRAGPDGSAFVIDFDNAGPGEPTRELAMVLFEFGRDDPARTAAVVTAYEAAGGPGRVRSPEDFGVTVAQLHHIARYQVLGWLNARDPEARARAHAGVREFVDEALTVPWIQRLVSWAS</sequence>
<evidence type="ECO:0000313" key="3">
    <source>
        <dbReference type="Proteomes" id="UP000640489"/>
    </source>
</evidence>
<dbReference type="InterPro" id="IPR011009">
    <property type="entry name" value="Kinase-like_dom_sf"/>
</dbReference>
<feature type="domain" description="Aminoglycoside phosphotransferase" evidence="1">
    <location>
        <begin position="28"/>
        <end position="251"/>
    </location>
</feature>
<dbReference type="Gene3D" id="3.90.1200.10">
    <property type="match status" value="1"/>
</dbReference>
<dbReference type="SUPFAM" id="SSF56112">
    <property type="entry name" value="Protein kinase-like (PK-like)"/>
    <property type="match status" value="1"/>
</dbReference>
<name>A0A930YEQ4_9ACTN</name>
<gene>
    <name evidence="2" type="ORF">ISU07_21205</name>
</gene>
<dbReference type="Gene3D" id="3.30.200.20">
    <property type="entry name" value="Phosphorylase Kinase, domain 1"/>
    <property type="match status" value="1"/>
</dbReference>
<dbReference type="Proteomes" id="UP000640489">
    <property type="component" value="Unassembled WGS sequence"/>
</dbReference>
<reference evidence="2" key="1">
    <citation type="submission" date="2020-11" db="EMBL/GenBank/DDBJ databases">
        <title>Nocardioides sp. nov., isolated from Soil of Cynanchum wilfordii Hemsley rhizosphere.</title>
        <authorList>
            <person name="Lee J.-S."/>
            <person name="Suh M.K."/>
            <person name="Kim J.-S."/>
        </authorList>
    </citation>
    <scope>NUCLEOTIDE SEQUENCE</scope>
    <source>
        <strain evidence="2">KCTC 19275</strain>
    </source>
</reference>
<dbReference type="RefSeq" id="WP_194708837.1">
    <property type="nucleotide sequence ID" value="NZ_JADKPN010000017.1"/>
</dbReference>
<protein>
    <submittedName>
        <fullName evidence="2">Phosphotransferase</fullName>
    </submittedName>
</protein>
<dbReference type="InterPro" id="IPR002575">
    <property type="entry name" value="Aminoglycoside_PTrfase"/>
</dbReference>
<comment type="caution">
    <text evidence="2">The sequence shown here is derived from an EMBL/GenBank/DDBJ whole genome shotgun (WGS) entry which is preliminary data.</text>
</comment>
<proteinExistence type="predicted"/>
<dbReference type="Pfam" id="PF01636">
    <property type="entry name" value="APH"/>
    <property type="match status" value="1"/>
</dbReference>
<organism evidence="2 3">
    <name type="scientific">Nocardioides islandensis</name>
    <dbReference type="NCBI Taxonomy" id="433663"/>
    <lineage>
        <taxon>Bacteria</taxon>
        <taxon>Bacillati</taxon>
        <taxon>Actinomycetota</taxon>
        <taxon>Actinomycetes</taxon>
        <taxon>Propionibacteriales</taxon>
        <taxon>Nocardioidaceae</taxon>
        <taxon>Nocardioides</taxon>
    </lineage>
</organism>